<dbReference type="PANTHER" id="PTHR15574:SF65">
    <property type="entry name" value="TRANSDUCIN_WD40 REPEAT-LIKE SUPERFAMILY PROTEIN"/>
    <property type="match status" value="1"/>
</dbReference>
<dbReference type="GO" id="GO:0005737">
    <property type="term" value="C:cytoplasm"/>
    <property type="evidence" value="ECO:0007669"/>
    <property type="project" value="TreeGrafter"/>
</dbReference>
<keyword evidence="1 3" id="KW-0853">WD repeat</keyword>
<dbReference type="InterPro" id="IPR045151">
    <property type="entry name" value="DCAF8"/>
</dbReference>
<accession>A0A7J7FVE9</accession>
<evidence type="ECO:0000313" key="5">
    <source>
        <dbReference type="Proteomes" id="UP000593564"/>
    </source>
</evidence>
<name>A0A7J7FVE9_CAMSI</name>
<dbReference type="InterPro" id="IPR015943">
    <property type="entry name" value="WD40/YVTN_repeat-like_dom_sf"/>
</dbReference>
<dbReference type="SMART" id="SM00320">
    <property type="entry name" value="WD40"/>
    <property type="match status" value="7"/>
</dbReference>
<dbReference type="PROSITE" id="PS50082">
    <property type="entry name" value="WD_REPEATS_2"/>
    <property type="match status" value="1"/>
</dbReference>
<sequence>MSGFFVKKEKLGGTVQITRNTKTVRQLHWANDSVPRVLGIRSDSVTSTEETFLTGQMGSTALVKKIDLYGKLNGHEGCVNTVQFNSSGDLLVSGSDDRKVMFWNWATKTLEFSYPSGHLENIFQVRIMPFTDDRKIVTSSADGQVRLGQVLENGKVETKMLAEHQGRVHNIVVEPGNPHIFYSCGEDGFVQHFDLRSNSARKLFCCSSFTDKKQSSSSIRLNAIVVDTRNPDYFAVGGSDEYARVYNIRKYQSDASSNRDAPINTFCPNHLIKTHDVHITALAYSNSSELLVSYNDELIYLFQKNMGIGPSPLSVPHEDLQKLEEPQAYSGHRNSRTVKGVSFFGPHDEYVMSGSDCGHIFIWKKEGAKLVRLMVGDRHIVNQLEPHPHMPVIATSGIEKNIKLWAPVSNDVLPLPHNVQEIMESNRQGRVDHSRVTLTPDVIMHVLRLHRRQALAERRYGRADIESDEEDEAAYVLGFSGDEGNSGDCNIS</sequence>
<organism evidence="4 5">
    <name type="scientific">Camellia sinensis</name>
    <name type="common">Tea plant</name>
    <name type="synonym">Thea sinensis</name>
    <dbReference type="NCBI Taxonomy" id="4442"/>
    <lineage>
        <taxon>Eukaryota</taxon>
        <taxon>Viridiplantae</taxon>
        <taxon>Streptophyta</taxon>
        <taxon>Embryophyta</taxon>
        <taxon>Tracheophyta</taxon>
        <taxon>Spermatophyta</taxon>
        <taxon>Magnoliopsida</taxon>
        <taxon>eudicotyledons</taxon>
        <taxon>Gunneridae</taxon>
        <taxon>Pentapetalae</taxon>
        <taxon>asterids</taxon>
        <taxon>Ericales</taxon>
        <taxon>Theaceae</taxon>
        <taxon>Camellia</taxon>
    </lineage>
</organism>
<dbReference type="PROSITE" id="PS50294">
    <property type="entry name" value="WD_REPEATS_REGION"/>
    <property type="match status" value="1"/>
</dbReference>
<comment type="caution">
    <text evidence="4">The sequence shown here is derived from an EMBL/GenBank/DDBJ whole genome shotgun (WGS) entry which is preliminary data.</text>
</comment>
<dbReference type="InterPro" id="IPR036322">
    <property type="entry name" value="WD40_repeat_dom_sf"/>
</dbReference>
<dbReference type="Proteomes" id="UP000593564">
    <property type="component" value="Unassembled WGS sequence"/>
</dbReference>
<evidence type="ECO:0000313" key="4">
    <source>
        <dbReference type="EMBL" id="KAF5930924.1"/>
    </source>
</evidence>
<dbReference type="EMBL" id="JACBKZ010000015">
    <property type="protein sequence ID" value="KAF5930924.1"/>
    <property type="molecule type" value="Genomic_DNA"/>
</dbReference>
<dbReference type="PANTHER" id="PTHR15574">
    <property type="entry name" value="WD REPEAT DOMAIN-CONTAINING FAMILY"/>
    <property type="match status" value="1"/>
</dbReference>
<dbReference type="Pfam" id="PF00400">
    <property type="entry name" value="WD40"/>
    <property type="match status" value="2"/>
</dbReference>
<keyword evidence="5" id="KW-1185">Reference proteome</keyword>
<evidence type="ECO:0000256" key="1">
    <source>
        <dbReference type="ARBA" id="ARBA00022574"/>
    </source>
</evidence>
<reference evidence="4 5" key="2">
    <citation type="submission" date="2020-07" db="EMBL/GenBank/DDBJ databases">
        <title>Genome assembly of wild tea tree DASZ reveals pedigree and selection history of tea varieties.</title>
        <authorList>
            <person name="Zhang W."/>
        </authorList>
    </citation>
    <scope>NUCLEOTIDE SEQUENCE [LARGE SCALE GENOMIC DNA]</scope>
    <source>
        <strain evidence="5">cv. G240</strain>
        <tissue evidence="4">Leaf</tissue>
    </source>
</reference>
<dbReference type="GO" id="GO:0080008">
    <property type="term" value="C:Cul4-RING E3 ubiquitin ligase complex"/>
    <property type="evidence" value="ECO:0007669"/>
    <property type="project" value="TreeGrafter"/>
</dbReference>
<reference evidence="5" key="1">
    <citation type="journal article" date="2020" name="Nat. Commun.">
        <title>Genome assembly of wild tea tree DASZ reveals pedigree and selection history of tea varieties.</title>
        <authorList>
            <person name="Zhang W."/>
            <person name="Zhang Y."/>
            <person name="Qiu H."/>
            <person name="Guo Y."/>
            <person name="Wan H."/>
            <person name="Zhang X."/>
            <person name="Scossa F."/>
            <person name="Alseekh S."/>
            <person name="Zhang Q."/>
            <person name="Wang P."/>
            <person name="Xu L."/>
            <person name="Schmidt M.H."/>
            <person name="Jia X."/>
            <person name="Li D."/>
            <person name="Zhu A."/>
            <person name="Guo F."/>
            <person name="Chen W."/>
            <person name="Ni D."/>
            <person name="Usadel B."/>
            <person name="Fernie A.R."/>
            <person name="Wen W."/>
        </authorList>
    </citation>
    <scope>NUCLEOTIDE SEQUENCE [LARGE SCALE GENOMIC DNA]</scope>
    <source>
        <strain evidence="5">cv. G240</strain>
    </source>
</reference>
<dbReference type="Gene3D" id="2.130.10.10">
    <property type="entry name" value="YVTN repeat-like/Quinoprotein amine dehydrogenase"/>
    <property type="match status" value="1"/>
</dbReference>
<keyword evidence="2" id="KW-0677">Repeat</keyword>
<dbReference type="InterPro" id="IPR001680">
    <property type="entry name" value="WD40_rpt"/>
</dbReference>
<protein>
    <submittedName>
        <fullName evidence="4">Uncharacterized protein</fullName>
    </submittedName>
</protein>
<dbReference type="AlphaFoldDB" id="A0A7J7FVE9"/>
<feature type="repeat" description="WD" evidence="3">
    <location>
        <begin position="72"/>
        <end position="104"/>
    </location>
</feature>
<proteinExistence type="predicted"/>
<evidence type="ECO:0000256" key="2">
    <source>
        <dbReference type="ARBA" id="ARBA00022737"/>
    </source>
</evidence>
<evidence type="ECO:0000256" key="3">
    <source>
        <dbReference type="PROSITE-ProRule" id="PRU00221"/>
    </source>
</evidence>
<gene>
    <name evidence="4" type="ORF">HYC85_031797</name>
</gene>
<dbReference type="SUPFAM" id="SSF50978">
    <property type="entry name" value="WD40 repeat-like"/>
    <property type="match status" value="1"/>
</dbReference>